<dbReference type="RefSeq" id="WP_162666826.1">
    <property type="nucleotide sequence ID" value="NZ_LR593886.1"/>
</dbReference>
<dbReference type="KEGG" id="gms:SOIL9_58260"/>
<name>A0A6P2CS16_9BACT</name>
<protein>
    <submittedName>
        <fullName evidence="2">Tol-pal system protein: Uncharacterized protein</fullName>
    </submittedName>
</protein>
<accession>A0A6P2CS16</accession>
<feature type="chain" id="PRO_5026796327" evidence="1">
    <location>
        <begin position="20"/>
        <end position="255"/>
    </location>
</feature>
<reference evidence="2 3" key="1">
    <citation type="submission" date="2019-05" db="EMBL/GenBank/DDBJ databases">
        <authorList>
            <consortium name="Science for Life Laboratories"/>
        </authorList>
    </citation>
    <scope>NUCLEOTIDE SEQUENCE [LARGE SCALE GENOMIC DNA]</scope>
    <source>
        <strain evidence="2">Soil9</strain>
    </source>
</reference>
<evidence type="ECO:0000256" key="1">
    <source>
        <dbReference type="SAM" id="SignalP"/>
    </source>
</evidence>
<keyword evidence="3" id="KW-1185">Reference proteome</keyword>
<dbReference type="InterPro" id="IPR011990">
    <property type="entry name" value="TPR-like_helical_dom_sf"/>
</dbReference>
<dbReference type="Proteomes" id="UP000464178">
    <property type="component" value="Chromosome"/>
</dbReference>
<sequence length="255" mass="28812">MRMLLLGLAGLSAGTVAWAVGAQPSKPLTEPGKGGALPPGEAAPAAAASDVQLVERCLAARKEYEASLKALYEHYTKSGDKQRLAWSERELMAYHLVWKPSYNLDVKDVPPPTLEARVNVREANELYKTAMEYKGKGLGDDYVLNMRRSELLLREVLDKYPNSDKIGDVAYQLADIYESRAYKQYDRAAKYYERSFQWVKGSRTDARLRAATLYDRQLNERTKAIDLYRAVVEHDTNPDHIKQAEKRVGELTGRK</sequence>
<dbReference type="EMBL" id="LR593886">
    <property type="protein sequence ID" value="VTR91888.1"/>
    <property type="molecule type" value="Genomic_DNA"/>
</dbReference>
<gene>
    <name evidence="2" type="ORF">SOIL9_58260</name>
</gene>
<dbReference type="Gene3D" id="1.25.40.10">
    <property type="entry name" value="Tetratricopeptide repeat domain"/>
    <property type="match status" value="1"/>
</dbReference>
<keyword evidence="1" id="KW-0732">Signal</keyword>
<feature type="signal peptide" evidence="1">
    <location>
        <begin position="1"/>
        <end position="19"/>
    </location>
</feature>
<dbReference type="AlphaFoldDB" id="A0A6P2CS16"/>
<evidence type="ECO:0000313" key="3">
    <source>
        <dbReference type="Proteomes" id="UP000464178"/>
    </source>
</evidence>
<proteinExistence type="predicted"/>
<dbReference type="SUPFAM" id="SSF48452">
    <property type="entry name" value="TPR-like"/>
    <property type="match status" value="1"/>
</dbReference>
<evidence type="ECO:0000313" key="2">
    <source>
        <dbReference type="EMBL" id="VTR91888.1"/>
    </source>
</evidence>
<organism evidence="2 3">
    <name type="scientific">Gemmata massiliana</name>
    <dbReference type="NCBI Taxonomy" id="1210884"/>
    <lineage>
        <taxon>Bacteria</taxon>
        <taxon>Pseudomonadati</taxon>
        <taxon>Planctomycetota</taxon>
        <taxon>Planctomycetia</taxon>
        <taxon>Gemmatales</taxon>
        <taxon>Gemmataceae</taxon>
        <taxon>Gemmata</taxon>
    </lineage>
</organism>